<protein>
    <submittedName>
        <fullName evidence="1">Uncharacterized protein</fullName>
    </submittedName>
</protein>
<evidence type="ECO:0000313" key="2">
    <source>
        <dbReference type="Proteomes" id="UP000605361"/>
    </source>
</evidence>
<dbReference type="Proteomes" id="UP000605361">
    <property type="component" value="Unassembled WGS sequence"/>
</dbReference>
<proteinExistence type="predicted"/>
<organism evidence="1 2">
    <name type="scientific">Nonomuraea cypriaca</name>
    <dbReference type="NCBI Taxonomy" id="1187855"/>
    <lineage>
        <taxon>Bacteria</taxon>
        <taxon>Bacillati</taxon>
        <taxon>Actinomycetota</taxon>
        <taxon>Actinomycetes</taxon>
        <taxon>Streptosporangiales</taxon>
        <taxon>Streptosporangiaceae</taxon>
        <taxon>Nonomuraea</taxon>
    </lineage>
</organism>
<keyword evidence="2" id="KW-1185">Reference proteome</keyword>
<gene>
    <name evidence="1" type="ORF">ITP53_26530</name>
</gene>
<name>A0A931AFE6_9ACTN</name>
<dbReference type="AlphaFoldDB" id="A0A931AFE6"/>
<evidence type="ECO:0000313" key="1">
    <source>
        <dbReference type="EMBL" id="MBF8189224.1"/>
    </source>
</evidence>
<dbReference type="RefSeq" id="WP_195898163.1">
    <property type="nucleotide sequence ID" value="NZ_JADOGI010000086.1"/>
</dbReference>
<dbReference type="EMBL" id="JADOGI010000086">
    <property type="protein sequence ID" value="MBF8189224.1"/>
    <property type="molecule type" value="Genomic_DNA"/>
</dbReference>
<comment type="caution">
    <text evidence="1">The sequence shown here is derived from an EMBL/GenBank/DDBJ whole genome shotgun (WGS) entry which is preliminary data.</text>
</comment>
<accession>A0A931AFE6</accession>
<sequence length="68" mass="7416">MTNAWDAVGAAIDAEDFPAVATLMIGYDDAQRREVARELPGYLPIARRLHARLTSNQDTPGDFAGLEN</sequence>
<reference evidence="1" key="1">
    <citation type="submission" date="2020-11" db="EMBL/GenBank/DDBJ databases">
        <title>Whole-genome analyses of Nonomuraea sp. K274.</title>
        <authorList>
            <person name="Veyisoglu A."/>
        </authorList>
    </citation>
    <scope>NUCLEOTIDE SEQUENCE</scope>
    <source>
        <strain evidence="1">K274</strain>
    </source>
</reference>